<gene>
    <name evidence="2" type="ORF">RUMCAL_00505</name>
</gene>
<dbReference type="InterPro" id="IPR024437">
    <property type="entry name" value="DUF3825"/>
</dbReference>
<protein>
    <recommendedName>
        <fullName evidence="1">DUF3825 domain-containing protein</fullName>
    </recommendedName>
</protein>
<dbReference type="HOGENOM" id="CLU_2660577_0_0_9"/>
<feature type="domain" description="DUF3825" evidence="1">
    <location>
        <begin position="6"/>
        <end position="68"/>
    </location>
</feature>
<sequence length="75" mass="8456">VIEPGLVVPQGYQNQLQFLLPICLTDMEKPNLAMTLTERNGYYLGSTCLTLEMAYLNARMIARPIAPWLTSLVKK</sequence>
<dbReference type="PATRIC" id="fig|411473.3.peg.385"/>
<comment type="caution">
    <text evidence="2">The sequence shown here is derived from an EMBL/GenBank/DDBJ whole genome shotgun (WGS) entry which is preliminary data.</text>
</comment>
<dbReference type="Pfam" id="PF12873">
    <property type="entry name" value="DUF3825"/>
    <property type="match status" value="1"/>
</dbReference>
<dbReference type="AlphaFoldDB" id="U2M5W7"/>
<evidence type="ECO:0000313" key="3">
    <source>
        <dbReference type="Proteomes" id="UP000016662"/>
    </source>
</evidence>
<dbReference type="Proteomes" id="UP000016662">
    <property type="component" value="Unassembled WGS sequence"/>
</dbReference>
<reference evidence="2 3" key="1">
    <citation type="submission" date="2013-07" db="EMBL/GenBank/DDBJ databases">
        <authorList>
            <person name="Weinstock G."/>
            <person name="Sodergren E."/>
            <person name="Wylie T."/>
            <person name="Fulton L."/>
            <person name="Fulton R."/>
            <person name="Fronick C."/>
            <person name="O'Laughlin M."/>
            <person name="Godfrey J."/>
            <person name="Miner T."/>
            <person name="Herter B."/>
            <person name="Appelbaum E."/>
            <person name="Cordes M."/>
            <person name="Lek S."/>
            <person name="Wollam A."/>
            <person name="Pepin K.H."/>
            <person name="Palsikar V.B."/>
            <person name="Mitreva M."/>
            <person name="Wilson R.K."/>
        </authorList>
    </citation>
    <scope>NUCLEOTIDE SEQUENCE [LARGE SCALE GENOMIC DNA]</scope>
    <source>
        <strain evidence="2 3">ATCC 27760</strain>
    </source>
</reference>
<dbReference type="RefSeq" id="WP_021683272.1">
    <property type="nucleotide sequence ID" value="NZ_KI260474.1"/>
</dbReference>
<dbReference type="EMBL" id="AWVF01000047">
    <property type="protein sequence ID" value="ERJ97129.1"/>
    <property type="molecule type" value="Genomic_DNA"/>
</dbReference>
<keyword evidence="3" id="KW-1185">Reference proteome</keyword>
<accession>U2M5W7</accession>
<evidence type="ECO:0000259" key="1">
    <source>
        <dbReference type="Pfam" id="PF12873"/>
    </source>
</evidence>
<dbReference type="OrthoDB" id="5493836at2"/>
<feature type="non-terminal residue" evidence="2">
    <location>
        <position position="1"/>
    </location>
</feature>
<name>U2M5W7_9FIRM</name>
<proteinExistence type="predicted"/>
<evidence type="ECO:0000313" key="2">
    <source>
        <dbReference type="EMBL" id="ERJ97129.1"/>
    </source>
</evidence>
<organism evidence="2 3">
    <name type="scientific">Ruminococcus callidus ATCC 27760</name>
    <dbReference type="NCBI Taxonomy" id="411473"/>
    <lineage>
        <taxon>Bacteria</taxon>
        <taxon>Bacillati</taxon>
        <taxon>Bacillota</taxon>
        <taxon>Clostridia</taxon>
        <taxon>Eubacteriales</taxon>
        <taxon>Oscillospiraceae</taxon>
        <taxon>Ruminococcus</taxon>
    </lineage>
</organism>